<name>A0A0F9MKS0_9ZZZZ</name>
<gene>
    <name evidence="1" type="ORF">LCGC14_1062400</name>
</gene>
<evidence type="ECO:0000313" key="1">
    <source>
        <dbReference type="EMBL" id="KKN07905.1"/>
    </source>
</evidence>
<accession>A0A0F9MKS0</accession>
<proteinExistence type="predicted"/>
<comment type="caution">
    <text evidence="1">The sequence shown here is derived from an EMBL/GenBank/DDBJ whole genome shotgun (WGS) entry which is preliminary data.</text>
</comment>
<reference evidence="1" key="1">
    <citation type="journal article" date="2015" name="Nature">
        <title>Complex archaea that bridge the gap between prokaryotes and eukaryotes.</title>
        <authorList>
            <person name="Spang A."/>
            <person name="Saw J.H."/>
            <person name="Jorgensen S.L."/>
            <person name="Zaremba-Niedzwiedzka K."/>
            <person name="Martijn J."/>
            <person name="Lind A.E."/>
            <person name="van Eijk R."/>
            <person name="Schleper C."/>
            <person name="Guy L."/>
            <person name="Ettema T.J."/>
        </authorList>
    </citation>
    <scope>NUCLEOTIDE SEQUENCE</scope>
</reference>
<organism evidence="1">
    <name type="scientific">marine sediment metagenome</name>
    <dbReference type="NCBI Taxonomy" id="412755"/>
    <lineage>
        <taxon>unclassified sequences</taxon>
        <taxon>metagenomes</taxon>
        <taxon>ecological metagenomes</taxon>
    </lineage>
</organism>
<dbReference type="EMBL" id="LAZR01004516">
    <property type="protein sequence ID" value="KKN07905.1"/>
    <property type="molecule type" value="Genomic_DNA"/>
</dbReference>
<protein>
    <submittedName>
        <fullName evidence="1">Uncharacterized protein</fullName>
    </submittedName>
</protein>
<dbReference type="AlphaFoldDB" id="A0A0F9MKS0"/>
<sequence>MIQAIKNFINDIRKEHERDVYYAQCWTNGLWVSNSICYKIIFDHQQVMIDNGMLETHGRGRFDNSDEFENWLEENLRGYYNVRGWGNGRGNPNQIENGIWHLEVHCMREEDALAVKMRWEW</sequence>